<dbReference type="PANTHER" id="PTHR43861">
    <property type="entry name" value="TRANS-ACONITATE 2-METHYLTRANSFERASE-RELATED"/>
    <property type="match status" value="1"/>
</dbReference>
<evidence type="ECO:0000259" key="2">
    <source>
        <dbReference type="Pfam" id="PF08242"/>
    </source>
</evidence>
<dbReference type="Pfam" id="PF08242">
    <property type="entry name" value="Methyltransf_12"/>
    <property type="match status" value="1"/>
</dbReference>
<evidence type="ECO:0000313" key="3">
    <source>
        <dbReference type="EMBL" id="XDQ23591.1"/>
    </source>
</evidence>
<accession>A0AB39P0B3</accession>
<dbReference type="EMBL" id="CP163435">
    <property type="protein sequence ID" value="XDQ23591.1"/>
    <property type="molecule type" value="Genomic_DNA"/>
</dbReference>
<dbReference type="InterPro" id="IPR013217">
    <property type="entry name" value="Methyltransf_12"/>
</dbReference>
<dbReference type="Gene3D" id="3.40.50.150">
    <property type="entry name" value="Vaccinia Virus protein VP39"/>
    <property type="match status" value="1"/>
</dbReference>
<name>A0AB39P0B3_9ACTN</name>
<dbReference type="PANTHER" id="PTHR43861:SF3">
    <property type="entry name" value="PUTATIVE (AFU_ORTHOLOGUE AFUA_2G14390)-RELATED"/>
    <property type="match status" value="1"/>
</dbReference>
<reference evidence="3" key="1">
    <citation type="submission" date="2024-07" db="EMBL/GenBank/DDBJ databases">
        <authorList>
            <person name="Yu S.T."/>
        </authorList>
    </citation>
    <scope>NUCLEOTIDE SEQUENCE</scope>
    <source>
        <strain evidence="3">R21</strain>
    </source>
</reference>
<gene>
    <name evidence="3" type="ORF">AB5J56_02235</name>
</gene>
<dbReference type="SUPFAM" id="SSF53335">
    <property type="entry name" value="S-adenosyl-L-methionine-dependent methyltransferases"/>
    <property type="match status" value="1"/>
</dbReference>
<dbReference type="InterPro" id="IPR029063">
    <property type="entry name" value="SAM-dependent_MTases_sf"/>
</dbReference>
<dbReference type="CDD" id="cd02440">
    <property type="entry name" value="AdoMet_MTases"/>
    <property type="match status" value="1"/>
</dbReference>
<keyword evidence="1" id="KW-0808">Transferase</keyword>
<feature type="domain" description="Methyltransferase type 12" evidence="2">
    <location>
        <begin position="44"/>
        <end position="135"/>
    </location>
</feature>
<evidence type="ECO:0000256" key="1">
    <source>
        <dbReference type="ARBA" id="ARBA00022679"/>
    </source>
</evidence>
<dbReference type="GO" id="GO:0017000">
    <property type="term" value="P:antibiotic biosynthetic process"/>
    <property type="evidence" value="ECO:0007669"/>
    <property type="project" value="UniProtKB-ARBA"/>
</dbReference>
<proteinExistence type="predicted"/>
<protein>
    <submittedName>
        <fullName evidence="3">Trans-aconitate 2-methyltransferase</fullName>
    </submittedName>
</protein>
<sequence>MSHYLFDSAAAQSAGRFSVLESCYDPVSRRQLELTGLATGWRCLEVGGGSASLGDWLGERVGPQGEVMVTELEPRWAASRHRPDHVRLLRHDIVHDPLPGKDYDLVHARLVLLHLPERLAVLDKLVAALRPGGWLVLEEFDCGWTPVLAAPDASSMDLFDRVHAALMSLLETAGADPLWGRRVLGAMALAGLGELTASTYAEAWPGGSTGIALHRHNTDQVVDRLTSAGVSATELEQFQSLLQHPEFVVNSYPLISARGCRPQESNKQGPR</sequence>
<organism evidence="3">
    <name type="scientific">Streptomyces sp. R21</name>
    <dbReference type="NCBI Taxonomy" id="3238627"/>
    <lineage>
        <taxon>Bacteria</taxon>
        <taxon>Bacillati</taxon>
        <taxon>Actinomycetota</taxon>
        <taxon>Actinomycetes</taxon>
        <taxon>Kitasatosporales</taxon>
        <taxon>Streptomycetaceae</taxon>
        <taxon>Streptomyces</taxon>
    </lineage>
</organism>
<dbReference type="GO" id="GO:0008168">
    <property type="term" value="F:methyltransferase activity"/>
    <property type="evidence" value="ECO:0007669"/>
    <property type="project" value="UniProtKB-ARBA"/>
</dbReference>
<dbReference type="AlphaFoldDB" id="A0AB39P0B3"/>
<dbReference type="RefSeq" id="WP_369229455.1">
    <property type="nucleotide sequence ID" value="NZ_CP163435.1"/>
</dbReference>